<protein>
    <recommendedName>
        <fullName evidence="4">Peptidase M24 domain-containing protein</fullName>
    </recommendedName>
</protein>
<sequence length="232" mass="25923">MTWIEPGMTMEEICDKLEDCSQKLKKENGFHFLLAWLNPKFKPQAHKNKNCAAYCADDTTKLQHDDICKVDHGTHTSGRIIDCAFNKKEKKKAVKDATNTGIKCAEIDVRLCDNGEAIQYFFFFDGKIYQGKPICNVNTPSTGAQRISVWEGEARMEGEVSAIGTFGSARKGVVPDERECSLYMKIFDVVHGPVKLPRTKHLLNVTNENVGTLILPQKSANRGQQRARVAGS</sequence>
<accession>A0A8C0X6D5</accession>
<dbReference type="PANTHER" id="PTHR45777">
    <property type="entry name" value="METHIONINE AMINOPEPTIDASE 2"/>
    <property type="match status" value="1"/>
</dbReference>
<organism evidence="5">
    <name type="scientific">Castor canadensis</name>
    <name type="common">American beaver</name>
    <dbReference type="NCBI Taxonomy" id="51338"/>
    <lineage>
        <taxon>Eukaryota</taxon>
        <taxon>Metazoa</taxon>
        <taxon>Chordata</taxon>
        <taxon>Craniata</taxon>
        <taxon>Vertebrata</taxon>
        <taxon>Euteleostomi</taxon>
        <taxon>Mammalia</taxon>
        <taxon>Eutheria</taxon>
        <taxon>Euarchontoglires</taxon>
        <taxon>Glires</taxon>
        <taxon>Rodentia</taxon>
        <taxon>Castorimorpha</taxon>
        <taxon>Castoridae</taxon>
        <taxon>Castor</taxon>
    </lineage>
</organism>
<dbReference type="InterPro" id="IPR000994">
    <property type="entry name" value="Pept_M24"/>
</dbReference>
<evidence type="ECO:0000256" key="3">
    <source>
        <dbReference type="ARBA" id="ARBA00022801"/>
    </source>
</evidence>
<proteinExistence type="predicted"/>
<dbReference type="Pfam" id="PF00557">
    <property type="entry name" value="Peptidase_M24"/>
    <property type="match status" value="1"/>
</dbReference>
<dbReference type="AlphaFoldDB" id="A0A8C0X6D5"/>
<keyword evidence="2" id="KW-0645">Protease</keyword>
<dbReference type="Gene3D" id="1.10.10.10">
    <property type="entry name" value="Winged helix-like DNA-binding domain superfamily/Winged helix DNA-binding domain"/>
    <property type="match status" value="1"/>
</dbReference>
<dbReference type="InterPro" id="IPR036388">
    <property type="entry name" value="WH-like_DNA-bd_sf"/>
</dbReference>
<dbReference type="SUPFAM" id="SSF55920">
    <property type="entry name" value="Creatinase/aminopeptidase"/>
    <property type="match status" value="1"/>
</dbReference>
<dbReference type="PANTHER" id="PTHR45777:SF2">
    <property type="entry name" value="METHIONINE AMINOPEPTIDASE 2"/>
    <property type="match status" value="1"/>
</dbReference>
<dbReference type="GO" id="GO:0005737">
    <property type="term" value="C:cytoplasm"/>
    <property type="evidence" value="ECO:0007669"/>
    <property type="project" value="TreeGrafter"/>
</dbReference>
<reference evidence="5" key="1">
    <citation type="submission" date="2023-09" db="UniProtKB">
        <authorList>
            <consortium name="Ensembl"/>
        </authorList>
    </citation>
    <scope>IDENTIFICATION</scope>
</reference>
<evidence type="ECO:0000256" key="2">
    <source>
        <dbReference type="ARBA" id="ARBA00022670"/>
    </source>
</evidence>
<keyword evidence="1" id="KW-0031">Aminopeptidase</keyword>
<keyword evidence="3" id="KW-0378">Hydrolase</keyword>
<dbReference type="Ensembl" id="ENSCCNT00000026721.1">
    <property type="protein sequence ID" value="ENSCCNP00000020707.1"/>
    <property type="gene ID" value="ENSCCNG00000020632.1"/>
</dbReference>
<evidence type="ECO:0000256" key="1">
    <source>
        <dbReference type="ARBA" id="ARBA00022438"/>
    </source>
</evidence>
<dbReference type="GO" id="GO:0008235">
    <property type="term" value="F:metalloexopeptidase activity"/>
    <property type="evidence" value="ECO:0007669"/>
    <property type="project" value="TreeGrafter"/>
</dbReference>
<evidence type="ECO:0000259" key="4">
    <source>
        <dbReference type="Pfam" id="PF00557"/>
    </source>
</evidence>
<dbReference type="InterPro" id="IPR036005">
    <property type="entry name" value="Creatinase/aminopeptidase-like"/>
</dbReference>
<dbReference type="InterPro" id="IPR050247">
    <property type="entry name" value="Met_Aminopeptidase_Type2"/>
</dbReference>
<evidence type="ECO:0000313" key="5">
    <source>
        <dbReference type="Ensembl" id="ENSCCNP00000020707.1"/>
    </source>
</evidence>
<dbReference type="GO" id="GO:0004177">
    <property type="term" value="F:aminopeptidase activity"/>
    <property type="evidence" value="ECO:0007669"/>
    <property type="project" value="UniProtKB-KW"/>
</dbReference>
<name>A0A8C0X6D5_CASCN</name>
<dbReference type="Gene3D" id="3.90.230.10">
    <property type="entry name" value="Creatinase/methionine aminopeptidase superfamily"/>
    <property type="match status" value="1"/>
</dbReference>
<feature type="domain" description="Peptidase M24" evidence="4">
    <location>
        <begin position="1"/>
        <end position="120"/>
    </location>
</feature>
<dbReference type="GO" id="GO:0006508">
    <property type="term" value="P:proteolysis"/>
    <property type="evidence" value="ECO:0007669"/>
    <property type="project" value="UniProtKB-KW"/>
</dbReference>